<gene>
    <name evidence="2" type="ORF">SAMN02983003_3151</name>
</gene>
<evidence type="ECO:0000259" key="1">
    <source>
        <dbReference type="Pfam" id="PF08281"/>
    </source>
</evidence>
<evidence type="ECO:0000313" key="3">
    <source>
        <dbReference type="Proteomes" id="UP000183447"/>
    </source>
</evidence>
<name>A0A1K2I187_9HYPH</name>
<dbReference type="GO" id="GO:0016987">
    <property type="term" value="F:sigma factor activity"/>
    <property type="evidence" value="ECO:0007669"/>
    <property type="project" value="InterPro"/>
</dbReference>
<proteinExistence type="predicted"/>
<dbReference type="InterPro" id="IPR036388">
    <property type="entry name" value="WH-like_DNA-bd_sf"/>
</dbReference>
<dbReference type="GO" id="GO:0006352">
    <property type="term" value="P:DNA-templated transcription initiation"/>
    <property type="evidence" value="ECO:0007669"/>
    <property type="project" value="InterPro"/>
</dbReference>
<feature type="domain" description="RNA polymerase sigma factor 70 region 4 type 2" evidence="1">
    <location>
        <begin position="3"/>
        <end position="49"/>
    </location>
</feature>
<organism evidence="2 3">
    <name type="scientific">Devosia enhydra</name>
    <dbReference type="NCBI Taxonomy" id="665118"/>
    <lineage>
        <taxon>Bacteria</taxon>
        <taxon>Pseudomonadati</taxon>
        <taxon>Pseudomonadota</taxon>
        <taxon>Alphaproteobacteria</taxon>
        <taxon>Hyphomicrobiales</taxon>
        <taxon>Devosiaceae</taxon>
        <taxon>Devosia</taxon>
    </lineage>
</organism>
<dbReference type="EMBL" id="FPKU01000003">
    <property type="protein sequence ID" value="SFZ85979.1"/>
    <property type="molecule type" value="Genomic_DNA"/>
</dbReference>
<keyword evidence="3" id="KW-1185">Reference proteome</keyword>
<evidence type="ECO:0000313" key="2">
    <source>
        <dbReference type="EMBL" id="SFZ85979.1"/>
    </source>
</evidence>
<dbReference type="STRING" id="665118.SAMN02983003_3151"/>
<protein>
    <submittedName>
        <fullName evidence="2">Sigma-70, region 4</fullName>
    </submittedName>
</protein>
<dbReference type="Proteomes" id="UP000183447">
    <property type="component" value="Unassembled WGS sequence"/>
</dbReference>
<dbReference type="OrthoDB" id="1799459at2"/>
<sequence length="111" mass="11857">MSELLAQYPSKTAAVVALRTSGLGNAETAARLGITPSAASLYYHKARKRGYRRIRPGADAVHVLIPRATIADLVPAARARKMAPHDIIRLLIVTALESELVDAILDDGAQS</sequence>
<reference evidence="2 3" key="1">
    <citation type="submission" date="2016-11" db="EMBL/GenBank/DDBJ databases">
        <authorList>
            <person name="Jaros S."/>
            <person name="Januszkiewicz K."/>
            <person name="Wedrychowicz H."/>
        </authorList>
    </citation>
    <scope>NUCLEOTIDE SEQUENCE [LARGE SCALE GENOMIC DNA]</scope>
    <source>
        <strain evidence="2 3">ATCC 23634</strain>
    </source>
</reference>
<dbReference type="RefSeq" id="WP_072345220.1">
    <property type="nucleotide sequence ID" value="NZ_FPKU01000003.1"/>
</dbReference>
<dbReference type="Gene3D" id="1.10.10.10">
    <property type="entry name" value="Winged helix-like DNA-binding domain superfamily/Winged helix DNA-binding domain"/>
    <property type="match status" value="1"/>
</dbReference>
<dbReference type="InterPro" id="IPR013249">
    <property type="entry name" value="RNA_pol_sigma70_r4_t2"/>
</dbReference>
<accession>A0A1K2I187</accession>
<dbReference type="Pfam" id="PF08281">
    <property type="entry name" value="Sigma70_r4_2"/>
    <property type="match status" value="1"/>
</dbReference>
<dbReference type="GO" id="GO:0003677">
    <property type="term" value="F:DNA binding"/>
    <property type="evidence" value="ECO:0007669"/>
    <property type="project" value="InterPro"/>
</dbReference>
<dbReference type="AlphaFoldDB" id="A0A1K2I187"/>